<dbReference type="OrthoDB" id="341300at2759"/>
<proteinExistence type="predicted"/>
<dbReference type="InterPro" id="IPR037365">
    <property type="entry name" value="Slowmo/Ups"/>
</dbReference>
<gene>
    <name evidence="3" type="ORF">K402DRAFT_396756</name>
</gene>
<evidence type="ECO:0000313" key="4">
    <source>
        <dbReference type="Proteomes" id="UP000800041"/>
    </source>
</evidence>
<keyword evidence="4" id="KW-1185">Reference proteome</keyword>
<accession>A0A6G1GR87</accession>
<dbReference type="InterPro" id="IPR006797">
    <property type="entry name" value="PRELI/MSF1_dom"/>
</dbReference>
<name>A0A6G1GR87_9PEZI</name>
<dbReference type="EMBL" id="ML977176">
    <property type="protein sequence ID" value="KAF1983277.1"/>
    <property type="molecule type" value="Genomic_DNA"/>
</dbReference>
<dbReference type="PROSITE" id="PS50904">
    <property type="entry name" value="PRELI_MSF1"/>
    <property type="match status" value="1"/>
</dbReference>
<dbReference type="Proteomes" id="UP000800041">
    <property type="component" value="Unassembled WGS sequence"/>
</dbReference>
<protein>
    <recommendedName>
        <fullName evidence="2">PRELI/MSF1 domain-containing protein</fullName>
    </recommendedName>
</protein>
<dbReference type="Pfam" id="PF04707">
    <property type="entry name" value="PRELI"/>
    <property type="match status" value="1"/>
</dbReference>
<evidence type="ECO:0000313" key="3">
    <source>
        <dbReference type="EMBL" id="KAF1983277.1"/>
    </source>
</evidence>
<sequence>MVKFYTSNHTYDSPLPTVSLAYFLRYPNPYSKHVISTDTISRSFSADDQTLTTVRLHLKRSKLPQPILKLLPRSMTGASATGESKSYILETSTVDMRNGTMATESRNLEWVGVLSVIERQVYRGVRPGQFSDPPSSVSDFTIKEPTATYFESGGSTEVQTTVTLRSPFGEQRWRARADRNKSKSATAAEAEEEAPKQSFFKSWSTQSLQRSIELIGLKRAQTSQPNAKEGMKVVLERLRSGGLVAVLEGMRRDSKGAWGKRMVAAGGEEYEE</sequence>
<reference evidence="3" key="1">
    <citation type="journal article" date="2020" name="Stud. Mycol.">
        <title>101 Dothideomycetes genomes: a test case for predicting lifestyles and emergence of pathogens.</title>
        <authorList>
            <person name="Haridas S."/>
            <person name="Albert R."/>
            <person name="Binder M."/>
            <person name="Bloem J."/>
            <person name="Labutti K."/>
            <person name="Salamov A."/>
            <person name="Andreopoulos B."/>
            <person name="Baker S."/>
            <person name="Barry K."/>
            <person name="Bills G."/>
            <person name="Bluhm B."/>
            <person name="Cannon C."/>
            <person name="Castanera R."/>
            <person name="Culley D."/>
            <person name="Daum C."/>
            <person name="Ezra D."/>
            <person name="Gonzalez J."/>
            <person name="Henrissat B."/>
            <person name="Kuo A."/>
            <person name="Liang C."/>
            <person name="Lipzen A."/>
            <person name="Lutzoni F."/>
            <person name="Magnuson J."/>
            <person name="Mondo S."/>
            <person name="Nolan M."/>
            <person name="Ohm R."/>
            <person name="Pangilinan J."/>
            <person name="Park H.-J."/>
            <person name="Ramirez L."/>
            <person name="Alfaro M."/>
            <person name="Sun H."/>
            <person name="Tritt A."/>
            <person name="Yoshinaga Y."/>
            <person name="Zwiers L.-H."/>
            <person name="Turgeon B."/>
            <person name="Goodwin S."/>
            <person name="Spatafora J."/>
            <person name="Crous P."/>
            <person name="Grigoriev I."/>
        </authorList>
    </citation>
    <scope>NUCLEOTIDE SEQUENCE</scope>
    <source>
        <strain evidence="3">CBS 113979</strain>
    </source>
</reference>
<dbReference type="AlphaFoldDB" id="A0A6G1GR87"/>
<dbReference type="GO" id="GO:0005758">
    <property type="term" value="C:mitochondrial intermembrane space"/>
    <property type="evidence" value="ECO:0007669"/>
    <property type="project" value="InterPro"/>
</dbReference>
<feature type="domain" description="PRELI/MSF1" evidence="2">
    <location>
        <begin position="2"/>
        <end position="196"/>
    </location>
</feature>
<feature type="compositionally biased region" description="Basic and acidic residues" evidence="1">
    <location>
        <begin position="171"/>
        <end position="181"/>
    </location>
</feature>
<dbReference type="PANTHER" id="PTHR11158">
    <property type="entry name" value="MSF1/PX19 RELATED"/>
    <property type="match status" value="1"/>
</dbReference>
<evidence type="ECO:0000259" key="2">
    <source>
        <dbReference type="PROSITE" id="PS50904"/>
    </source>
</evidence>
<organism evidence="3 4">
    <name type="scientific">Aulographum hederae CBS 113979</name>
    <dbReference type="NCBI Taxonomy" id="1176131"/>
    <lineage>
        <taxon>Eukaryota</taxon>
        <taxon>Fungi</taxon>
        <taxon>Dikarya</taxon>
        <taxon>Ascomycota</taxon>
        <taxon>Pezizomycotina</taxon>
        <taxon>Dothideomycetes</taxon>
        <taxon>Pleosporomycetidae</taxon>
        <taxon>Aulographales</taxon>
        <taxon>Aulographaceae</taxon>
    </lineage>
</organism>
<feature type="region of interest" description="Disordered" evidence="1">
    <location>
        <begin position="169"/>
        <end position="198"/>
    </location>
</feature>
<evidence type="ECO:0000256" key="1">
    <source>
        <dbReference type="SAM" id="MobiDB-lite"/>
    </source>
</evidence>